<feature type="domain" description="PPM-type phosphatase" evidence="1">
    <location>
        <begin position="26"/>
        <end position="257"/>
    </location>
</feature>
<dbReference type="SMART" id="SM00331">
    <property type="entry name" value="PP2C_SIG"/>
    <property type="match status" value="1"/>
</dbReference>
<organism evidence="2 3">
    <name type="scientific">Marisediminicola antarctica</name>
    <dbReference type="NCBI Taxonomy" id="674079"/>
    <lineage>
        <taxon>Bacteria</taxon>
        <taxon>Bacillati</taxon>
        <taxon>Actinomycetota</taxon>
        <taxon>Actinomycetes</taxon>
        <taxon>Micrococcales</taxon>
        <taxon>Microbacteriaceae</taxon>
        <taxon>Marisediminicola</taxon>
    </lineage>
</organism>
<dbReference type="PANTHER" id="PTHR47992">
    <property type="entry name" value="PROTEIN PHOSPHATASE"/>
    <property type="match status" value="1"/>
</dbReference>
<dbReference type="SUPFAM" id="SSF81606">
    <property type="entry name" value="PP2C-like"/>
    <property type="match status" value="1"/>
</dbReference>
<sequence>MTQIGRSTARRSLSIPGEHGQSVALSWAAATDIGRKRALNEDSFLAEAPFFVVADGMGGHASGDVASAAVVQRLAQEGSADFVEPEQIMTALRVATADITLAADDDDLGVGTTATGAVLTLVDGAPYWAVFNIGDSRVYQLADGELTQVTVDHSVVQELVDAGLLPQDQAEFHPDANIITRAVGFNAEPMADLWMLPVRTGLRLLICSDGLTREVSDVVLRQMLGAGLGPQETATTLVDAALAAGGRDNITLVIVDVVESPDTAPLENTLPRRDAATA</sequence>
<keyword evidence="3" id="KW-1185">Reference proteome</keyword>
<dbReference type="Pfam" id="PF13672">
    <property type="entry name" value="PP2C_2"/>
    <property type="match status" value="1"/>
</dbReference>
<gene>
    <name evidence="2" type="ORF">BHD05_08445</name>
</gene>
<dbReference type="EMBL" id="CP017146">
    <property type="protein sequence ID" value="QHO69666.1"/>
    <property type="molecule type" value="Genomic_DNA"/>
</dbReference>
<dbReference type="PROSITE" id="PS51746">
    <property type="entry name" value="PPM_2"/>
    <property type="match status" value="1"/>
</dbReference>
<dbReference type="CDD" id="cd00143">
    <property type="entry name" value="PP2Cc"/>
    <property type="match status" value="1"/>
</dbReference>
<protein>
    <submittedName>
        <fullName evidence="2">Protein phosphatase</fullName>
    </submittedName>
</protein>
<reference evidence="2 3" key="1">
    <citation type="submission" date="2016-09" db="EMBL/GenBank/DDBJ databases">
        <title>Complete genome sequence of microbes from the polar regions.</title>
        <authorList>
            <person name="Liao L."/>
            <person name="Chen B."/>
        </authorList>
    </citation>
    <scope>NUCLEOTIDE SEQUENCE [LARGE SCALE GENOMIC DNA]</scope>
    <source>
        <strain evidence="2 3">ZS314</strain>
    </source>
</reference>
<dbReference type="Proteomes" id="UP000464507">
    <property type="component" value="Chromosome"/>
</dbReference>
<accession>A0A7L5AHY1</accession>
<dbReference type="RefSeq" id="WP_161886045.1">
    <property type="nucleotide sequence ID" value="NZ_CP017146.1"/>
</dbReference>
<evidence type="ECO:0000313" key="3">
    <source>
        <dbReference type="Proteomes" id="UP000464507"/>
    </source>
</evidence>
<evidence type="ECO:0000313" key="2">
    <source>
        <dbReference type="EMBL" id="QHO69666.1"/>
    </source>
</evidence>
<dbReference type="InterPro" id="IPR036457">
    <property type="entry name" value="PPM-type-like_dom_sf"/>
</dbReference>
<dbReference type="AlphaFoldDB" id="A0A7L5AHY1"/>
<dbReference type="Gene3D" id="3.60.40.10">
    <property type="entry name" value="PPM-type phosphatase domain"/>
    <property type="match status" value="1"/>
</dbReference>
<dbReference type="KEGG" id="mant:BHD05_08445"/>
<name>A0A7L5AHY1_9MICO</name>
<evidence type="ECO:0000259" key="1">
    <source>
        <dbReference type="PROSITE" id="PS51746"/>
    </source>
</evidence>
<dbReference type="GO" id="GO:0004722">
    <property type="term" value="F:protein serine/threonine phosphatase activity"/>
    <property type="evidence" value="ECO:0007669"/>
    <property type="project" value="InterPro"/>
</dbReference>
<dbReference type="InterPro" id="IPR015655">
    <property type="entry name" value="PP2C"/>
</dbReference>
<dbReference type="InterPro" id="IPR001932">
    <property type="entry name" value="PPM-type_phosphatase-like_dom"/>
</dbReference>
<proteinExistence type="predicted"/>
<dbReference type="SMART" id="SM00332">
    <property type="entry name" value="PP2Cc"/>
    <property type="match status" value="1"/>
</dbReference>
<dbReference type="OrthoDB" id="9801841at2"/>